<evidence type="ECO:0000313" key="1">
    <source>
        <dbReference type="EMBL" id="ATE55553.1"/>
    </source>
</evidence>
<keyword evidence="2" id="KW-1185">Reference proteome</keyword>
<organism evidence="1 2">
    <name type="scientific">Actinosynnema pretiosum</name>
    <dbReference type="NCBI Taxonomy" id="42197"/>
    <lineage>
        <taxon>Bacteria</taxon>
        <taxon>Bacillati</taxon>
        <taxon>Actinomycetota</taxon>
        <taxon>Actinomycetes</taxon>
        <taxon>Pseudonocardiales</taxon>
        <taxon>Pseudonocardiaceae</taxon>
        <taxon>Actinosynnema</taxon>
    </lineage>
</organism>
<name>A0A290Z9A1_9PSEU</name>
<dbReference type="Proteomes" id="UP000218505">
    <property type="component" value="Chromosome"/>
</dbReference>
<dbReference type="AlphaFoldDB" id="A0A290Z9A1"/>
<dbReference type="KEGG" id="apre:CNX65_21550"/>
<dbReference type="EMBL" id="CP023445">
    <property type="protein sequence ID" value="ATE55553.1"/>
    <property type="molecule type" value="Genomic_DNA"/>
</dbReference>
<protein>
    <submittedName>
        <fullName evidence="1">Uncharacterized protein</fullName>
    </submittedName>
</protein>
<accession>A0A290Z9A1</accession>
<evidence type="ECO:0000313" key="2">
    <source>
        <dbReference type="Proteomes" id="UP000218505"/>
    </source>
</evidence>
<reference evidence="1" key="1">
    <citation type="submission" date="2017-09" db="EMBL/GenBank/DDBJ databases">
        <title>Complete Genome Sequence of ansamitocin-producing Bacterium Actinosynnema pretiosum X47.</title>
        <authorList>
            <person name="Cao G."/>
            <person name="Zong G."/>
            <person name="Zhong C."/>
            <person name="Fu J."/>
        </authorList>
    </citation>
    <scope>NUCLEOTIDE SEQUENCE [LARGE SCALE GENOMIC DNA]</scope>
    <source>
        <strain evidence="1">X47</strain>
    </source>
</reference>
<gene>
    <name evidence="1" type="ORF">CNX65_21550</name>
</gene>
<dbReference type="RefSeq" id="WP_096495384.1">
    <property type="nucleotide sequence ID" value="NZ_CP023445.1"/>
</dbReference>
<sequence>MIRARWAAWRAGREARVEREREARRRWAERLARERGAEIEAVVAAWRAEVSGLDPRLRDLVITVTAGDMLHVEFELGEEWFDAHAEGGLDSYAFADGTGHFEDSVLREDVPAHVVGLFAAVLP</sequence>
<proteinExistence type="predicted"/>